<comment type="similarity">
    <text evidence="2">Belongs to the G-protein coupled receptor 1 family.</text>
</comment>
<dbReference type="PRINTS" id="PR00245">
    <property type="entry name" value="OLFACTORYR"/>
</dbReference>
<reference evidence="16" key="1">
    <citation type="submission" date="2025-08" db="UniProtKB">
        <authorList>
            <consortium name="Ensembl"/>
        </authorList>
    </citation>
    <scope>IDENTIFICATION</scope>
</reference>
<keyword evidence="11" id="KW-0675">Receptor</keyword>
<dbReference type="GO" id="GO:0004984">
    <property type="term" value="F:olfactory receptor activity"/>
    <property type="evidence" value="ECO:0007669"/>
    <property type="project" value="InterPro"/>
</dbReference>
<feature type="transmembrane region" description="Helical" evidence="14">
    <location>
        <begin position="77"/>
        <end position="95"/>
    </location>
</feature>
<evidence type="ECO:0000259" key="15">
    <source>
        <dbReference type="PROSITE" id="PS50262"/>
    </source>
</evidence>
<evidence type="ECO:0000256" key="3">
    <source>
        <dbReference type="ARBA" id="ARBA00022475"/>
    </source>
</evidence>
<dbReference type="Ensembl" id="ENSLLET00000008438.1">
    <property type="protein sequence ID" value="ENSLLEP00000008111.1"/>
    <property type="gene ID" value="ENSLLEG00000005146.1"/>
</dbReference>
<keyword evidence="13" id="KW-0807">Transducer</keyword>
<dbReference type="InterPro" id="IPR017452">
    <property type="entry name" value="GPCR_Rhodpsn_7TM"/>
</dbReference>
<dbReference type="InterPro" id="IPR000725">
    <property type="entry name" value="Olfact_rcpt"/>
</dbReference>
<feature type="transmembrane region" description="Helical" evidence="14">
    <location>
        <begin position="291"/>
        <end position="310"/>
    </location>
</feature>
<evidence type="ECO:0000313" key="17">
    <source>
        <dbReference type="Proteomes" id="UP000694569"/>
    </source>
</evidence>
<evidence type="ECO:0000256" key="10">
    <source>
        <dbReference type="ARBA" id="ARBA00023157"/>
    </source>
</evidence>
<dbReference type="Gene3D" id="1.20.1070.10">
    <property type="entry name" value="Rhodopsin 7-helix transmembrane proteins"/>
    <property type="match status" value="1"/>
</dbReference>
<dbReference type="PROSITE" id="PS50262">
    <property type="entry name" value="G_PROTEIN_RECEP_F1_2"/>
    <property type="match status" value="1"/>
</dbReference>
<evidence type="ECO:0000256" key="2">
    <source>
        <dbReference type="ARBA" id="ARBA00010663"/>
    </source>
</evidence>
<feature type="transmembrane region" description="Helical" evidence="14">
    <location>
        <begin position="158"/>
        <end position="179"/>
    </location>
</feature>
<keyword evidence="5 14" id="KW-0812">Transmembrane</keyword>
<dbReference type="FunFam" id="1.10.1220.70:FF:000001">
    <property type="entry name" value="Olfactory receptor"/>
    <property type="match status" value="1"/>
</dbReference>
<dbReference type="GO" id="GO:0004930">
    <property type="term" value="F:G protein-coupled receptor activity"/>
    <property type="evidence" value="ECO:0007669"/>
    <property type="project" value="UniProtKB-KW"/>
</dbReference>
<dbReference type="GeneTree" id="ENSGT01150000286948"/>
<keyword evidence="8" id="KW-0297">G-protein coupled receptor</keyword>
<keyword evidence="6" id="KW-0552">Olfaction</keyword>
<keyword evidence="17" id="KW-1185">Reference proteome</keyword>
<dbReference type="OrthoDB" id="9444602at2759"/>
<dbReference type="Pfam" id="PF13853">
    <property type="entry name" value="7tm_4"/>
    <property type="match status" value="1"/>
</dbReference>
<dbReference type="SUPFAM" id="SSF81321">
    <property type="entry name" value="Family A G protein-coupled receptor-like"/>
    <property type="match status" value="1"/>
</dbReference>
<feature type="transmembrane region" description="Helical" evidence="14">
    <location>
        <begin position="218"/>
        <end position="244"/>
    </location>
</feature>
<dbReference type="AlphaFoldDB" id="A0A8C5M7S9"/>
<keyword evidence="10" id="KW-1015">Disulfide bond</keyword>
<evidence type="ECO:0000256" key="8">
    <source>
        <dbReference type="ARBA" id="ARBA00023040"/>
    </source>
</evidence>
<keyword evidence="3" id="KW-1003">Cell membrane</keyword>
<reference evidence="16" key="2">
    <citation type="submission" date="2025-09" db="UniProtKB">
        <authorList>
            <consortium name="Ensembl"/>
        </authorList>
    </citation>
    <scope>IDENTIFICATION</scope>
</reference>
<sequence>MEDAVTTAVQLQSIYQKMHGDNHSLVTEVQILGFPSLNAFKIPVFIIIILIYSLTISENVLIIVLVSMSHHLHSPMYFFLANLSVTDIILVTNVIPKTLCIIIREGDTLTILGCLTQFFLHGVSVSTECFLLTVMSGDRYLAICKPLHYVILMSNPMLCIRLVSLSWLLSFCAVLIYIISMTFLQFCGPNVIDHFFCDLMPLFELSCSDITFFQLEMLFLSVPFTLFPLLIITVSYASIVRAVLRISTDTGRGKAFSTCSSHLAVVSIFYGTLFGSYVIPSKGNSLTAGKSVSLLYTVFTPLINPIIYSLKNKDINRAMRKRFCKSNE</sequence>
<accession>A0A8C5M7S9</accession>
<evidence type="ECO:0000256" key="7">
    <source>
        <dbReference type="ARBA" id="ARBA00022989"/>
    </source>
</evidence>
<keyword evidence="12" id="KW-0325">Glycoprotein</keyword>
<dbReference type="PRINTS" id="PR00237">
    <property type="entry name" value="GPCRRHODOPSN"/>
</dbReference>
<comment type="subcellular location">
    <subcellularLocation>
        <location evidence="1">Cell membrane</location>
        <topology evidence="1">Multi-pass membrane protein</topology>
    </subcellularLocation>
</comment>
<proteinExistence type="inferred from homology"/>
<keyword evidence="7 14" id="KW-1133">Transmembrane helix</keyword>
<name>A0A8C5M7S9_9ANUR</name>
<evidence type="ECO:0000256" key="5">
    <source>
        <dbReference type="ARBA" id="ARBA00022692"/>
    </source>
</evidence>
<evidence type="ECO:0000256" key="11">
    <source>
        <dbReference type="ARBA" id="ARBA00023170"/>
    </source>
</evidence>
<keyword evidence="9 14" id="KW-0472">Membrane</keyword>
<protein>
    <recommendedName>
        <fullName evidence="15">G-protein coupled receptors family 1 profile domain-containing protein</fullName>
    </recommendedName>
</protein>
<evidence type="ECO:0000256" key="9">
    <source>
        <dbReference type="ARBA" id="ARBA00023136"/>
    </source>
</evidence>
<feature type="domain" description="G-protein coupled receptors family 1 profile" evidence="15">
    <location>
        <begin position="58"/>
        <end position="308"/>
    </location>
</feature>
<dbReference type="InterPro" id="IPR000276">
    <property type="entry name" value="GPCR_Rhodpsn"/>
</dbReference>
<feature type="transmembrane region" description="Helical" evidence="14">
    <location>
        <begin position="42"/>
        <end position="65"/>
    </location>
</feature>
<dbReference type="InterPro" id="IPR050939">
    <property type="entry name" value="Olfactory_GPCR1"/>
</dbReference>
<evidence type="ECO:0000256" key="1">
    <source>
        <dbReference type="ARBA" id="ARBA00004651"/>
    </source>
</evidence>
<keyword evidence="4" id="KW-0716">Sensory transduction</keyword>
<dbReference type="Proteomes" id="UP000694569">
    <property type="component" value="Unplaced"/>
</dbReference>
<evidence type="ECO:0000256" key="13">
    <source>
        <dbReference type="ARBA" id="ARBA00023224"/>
    </source>
</evidence>
<dbReference type="GO" id="GO:0005886">
    <property type="term" value="C:plasma membrane"/>
    <property type="evidence" value="ECO:0007669"/>
    <property type="project" value="UniProtKB-SubCell"/>
</dbReference>
<evidence type="ECO:0000256" key="14">
    <source>
        <dbReference type="SAM" id="Phobius"/>
    </source>
</evidence>
<evidence type="ECO:0000256" key="12">
    <source>
        <dbReference type="ARBA" id="ARBA00023180"/>
    </source>
</evidence>
<dbReference type="FunFam" id="1.20.1070.10:FF:000010">
    <property type="entry name" value="Olfactory receptor"/>
    <property type="match status" value="1"/>
</dbReference>
<organism evidence="16 17">
    <name type="scientific">Leptobrachium leishanense</name>
    <name type="common">Leishan spiny toad</name>
    <dbReference type="NCBI Taxonomy" id="445787"/>
    <lineage>
        <taxon>Eukaryota</taxon>
        <taxon>Metazoa</taxon>
        <taxon>Chordata</taxon>
        <taxon>Craniata</taxon>
        <taxon>Vertebrata</taxon>
        <taxon>Euteleostomi</taxon>
        <taxon>Amphibia</taxon>
        <taxon>Batrachia</taxon>
        <taxon>Anura</taxon>
        <taxon>Pelobatoidea</taxon>
        <taxon>Megophryidae</taxon>
        <taxon>Leptobrachium</taxon>
    </lineage>
</organism>
<feature type="transmembrane region" description="Helical" evidence="14">
    <location>
        <begin position="256"/>
        <end position="279"/>
    </location>
</feature>
<dbReference type="PANTHER" id="PTHR24242:SF253">
    <property type="entry name" value="OLFACTORY RECEPTOR-RELATED"/>
    <property type="match status" value="1"/>
</dbReference>
<evidence type="ECO:0000313" key="16">
    <source>
        <dbReference type="Ensembl" id="ENSLLEP00000008111.1"/>
    </source>
</evidence>
<evidence type="ECO:0000256" key="4">
    <source>
        <dbReference type="ARBA" id="ARBA00022606"/>
    </source>
</evidence>
<dbReference type="PANTHER" id="PTHR24242">
    <property type="entry name" value="G-PROTEIN COUPLED RECEPTOR"/>
    <property type="match status" value="1"/>
</dbReference>
<evidence type="ECO:0000256" key="6">
    <source>
        <dbReference type="ARBA" id="ARBA00022725"/>
    </source>
</evidence>